<evidence type="ECO:0000313" key="9">
    <source>
        <dbReference type="Proteomes" id="UP000430345"/>
    </source>
</evidence>
<dbReference type="Proteomes" id="UP000430345">
    <property type="component" value="Unassembled WGS sequence"/>
</dbReference>
<comment type="caution">
    <text evidence="8">The sequence shown here is derived from an EMBL/GenBank/DDBJ whole genome shotgun (WGS) entry which is preliminary data.</text>
</comment>
<dbReference type="NCBIfam" id="TIGR00544">
    <property type="entry name" value="lgt"/>
    <property type="match status" value="1"/>
</dbReference>
<feature type="transmembrane region" description="Helical" evidence="7">
    <location>
        <begin position="13"/>
        <end position="33"/>
    </location>
</feature>
<keyword evidence="3 7" id="KW-0808">Transferase</keyword>
<evidence type="ECO:0000256" key="3">
    <source>
        <dbReference type="ARBA" id="ARBA00022679"/>
    </source>
</evidence>
<sequence length="256" mass="28204">MKPILFEFFGIKIYSYGLMIGIGIISAIFLLTSRAKKKGYDEDSLFNLIIITVISGILGGKALYIITDFNYIKNNPTVIFSQFGYGFVIYGAIILGALAAIIYSKRKGWSILEIGDLLVPSLALAQGFGRIGCFLAGCCYGAETTSVLSVVFPAGGLAPAGIHLHPTQIYCSIFDFTLAFFLLWYDKKKSSKGKTFAMYLIIYSIGRFLVEFLRNDPRGSVGELSTSQFISIFILILGILIFNINKVKGRKEKIEG</sequence>
<gene>
    <name evidence="7" type="primary">lgt</name>
    <name evidence="8" type="ORF">GBZ86_00300</name>
</gene>
<evidence type="ECO:0000256" key="1">
    <source>
        <dbReference type="ARBA" id="ARBA00007150"/>
    </source>
</evidence>
<feature type="transmembrane region" description="Helical" evidence="7">
    <location>
        <begin position="167"/>
        <end position="184"/>
    </location>
</feature>
<organism evidence="8 9">
    <name type="scientific">Clostridium tarantellae</name>
    <dbReference type="NCBI Taxonomy" id="39493"/>
    <lineage>
        <taxon>Bacteria</taxon>
        <taxon>Bacillati</taxon>
        <taxon>Bacillota</taxon>
        <taxon>Clostridia</taxon>
        <taxon>Eubacteriales</taxon>
        <taxon>Clostridiaceae</taxon>
        <taxon>Clostridium</taxon>
    </lineage>
</organism>
<comment type="function">
    <text evidence="7">Catalyzes the transfer of the diacylglyceryl group from phosphatidylglycerol to the sulfhydryl group of the N-terminal cysteine of a prolipoprotein, the first step in the formation of mature lipoproteins.</text>
</comment>
<dbReference type="OrthoDB" id="871140at2"/>
<evidence type="ECO:0000256" key="4">
    <source>
        <dbReference type="ARBA" id="ARBA00022692"/>
    </source>
</evidence>
<keyword evidence="2 7" id="KW-1003">Cell membrane</keyword>
<comment type="catalytic activity">
    <reaction evidence="7">
        <text>L-cysteinyl-[prolipoprotein] + a 1,2-diacyl-sn-glycero-3-phospho-(1'-sn-glycerol) = an S-1,2-diacyl-sn-glyceryl-L-cysteinyl-[prolipoprotein] + sn-glycerol 1-phosphate + H(+)</text>
        <dbReference type="Rhea" id="RHEA:56712"/>
        <dbReference type="Rhea" id="RHEA-COMP:14679"/>
        <dbReference type="Rhea" id="RHEA-COMP:14680"/>
        <dbReference type="ChEBI" id="CHEBI:15378"/>
        <dbReference type="ChEBI" id="CHEBI:29950"/>
        <dbReference type="ChEBI" id="CHEBI:57685"/>
        <dbReference type="ChEBI" id="CHEBI:64716"/>
        <dbReference type="ChEBI" id="CHEBI:140658"/>
        <dbReference type="EC" id="2.5.1.145"/>
    </reaction>
</comment>
<dbReference type="NCBIfam" id="NF000778">
    <property type="entry name" value="PRK00052.3-4"/>
    <property type="match status" value="1"/>
</dbReference>
<feature type="transmembrane region" description="Helical" evidence="7">
    <location>
        <begin position="45"/>
        <end position="67"/>
    </location>
</feature>
<dbReference type="AlphaFoldDB" id="A0A6I1MFT3"/>
<protein>
    <recommendedName>
        <fullName evidence="7">Phosphatidylglycerol--prolipoprotein diacylglyceryl transferase</fullName>
        <ecNumber evidence="7">2.5.1.145</ecNumber>
    </recommendedName>
</protein>
<comment type="subcellular location">
    <subcellularLocation>
        <location evidence="7">Cell membrane</location>
        <topology evidence="7">Multi-pass membrane protein</topology>
    </subcellularLocation>
</comment>
<dbReference type="GO" id="GO:0008961">
    <property type="term" value="F:phosphatidylglycerol-prolipoprotein diacylglyceryl transferase activity"/>
    <property type="evidence" value="ECO:0007669"/>
    <property type="project" value="UniProtKB-UniRule"/>
</dbReference>
<feature type="binding site" evidence="7">
    <location>
        <position position="130"/>
    </location>
    <ligand>
        <name>a 1,2-diacyl-sn-glycero-3-phospho-(1'-sn-glycerol)</name>
        <dbReference type="ChEBI" id="CHEBI:64716"/>
    </ligand>
</feature>
<keyword evidence="8" id="KW-0449">Lipoprotein</keyword>
<dbReference type="RefSeq" id="WP_152886642.1">
    <property type="nucleotide sequence ID" value="NZ_WHJC01000001.1"/>
</dbReference>
<dbReference type="UniPathway" id="UPA00664"/>
<evidence type="ECO:0000256" key="5">
    <source>
        <dbReference type="ARBA" id="ARBA00022989"/>
    </source>
</evidence>
<evidence type="ECO:0000313" key="8">
    <source>
        <dbReference type="EMBL" id="MPQ42205.1"/>
    </source>
</evidence>
<feature type="transmembrane region" description="Helical" evidence="7">
    <location>
        <begin position="131"/>
        <end position="155"/>
    </location>
</feature>
<dbReference type="PANTHER" id="PTHR30589:SF0">
    <property type="entry name" value="PHOSPHATIDYLGLYCEROL--PROLIPOPROTEIN DIACYLGLYCERYL TRANSFERASE"/>
    <property type="match status" value="1"/>
</dbReference>
<feature type="transmembrane region" description="Helical" evidence="7">
    <location>
        <begin position="225"/>
        <end position="244"/>
    </location>
</feature>
<dbReference type="EC" id="2.5.1.145" evidence="7"/>
<reference evidence="8 9" key="1">
    <citation type="submission" date="2019-10" db="EMBL/GenBank/DDBJ databases">
        <title>The Genome Sequence of Clostridium tarantellae Isolated from Fish Brain.</title>
        <authorList>
            <person name="Bano L."/>
            <person name="Kiel M."/>
            <person name="Sales G."/>
            <person name="Doxey A.C."/>
            <person name="Mansfield M.J."/>
            <person name="Schiavone M."/>
            <person name="Rossetto O."/>
            <person name="Pirazzini M."/>
            <person name="Dobrindt U."/>
            <person name="Montecucco C."/>
        </authorList>
    </citation>
    <scope>NUCLEOTIDE SEQUENCE [LARGE SCALE GENOMIC DNA]</scope>
    <source>
        <strain evidence="8 9">DSM 3997</strain>
    </source>
</reference>
<evidence type="ECO:0000256" key="6">
    <source>
        <dbReference type="ARBA" id="ARBA00023136"/>
    </source>
</evidence>
<evidence type="ECO:0000256" key="2">
    <source>
        <dbReference type="ARBA" id="ARBA00022475"/>
    </source>
</evidence>
<keyword evidence="6 7" id="KW-0472">Membrane</keyword>
<dbReference type="HAMAP" id="MF_01147">
    <property type="entry name" value="Lgt"/>
    <property type="match status" value="1"/>
</dbReference>
<dbReference type="GO" id="GO:0042158">
    <property type="term" value="P:lipoprotein biosynthetic process"/>
    <property type="evidence" value="ECO:0007669"/>
    <property type="project" value="UniProtKB-UniRule"/>
</dbReference>
<dbReference type="EMBL" id="WHJC01000001">
    <property type="protein sequence ID" value="MPQ42205.1"/>
    <property type="molecule type" value="Genomic_DNA"/>
</dbReference>
<proteinExistence type="inferred from homology"/>
<keyword evidence="9" id="KW-1185">Reference proteome</keyword>
<feature type="transmembrane region" description="Helical" evidence="7">
    <location>
        <begin position="196"/>
        <end position="213"/>
    </location>
</feature>
<keyword evidence="5 7" id="KW-1133">Transmembrane helix</keyword>
<comment type="pathway">
    <text evidence="7">Protein modification; lipoprotein biosynthesis (diacylglyceryl transfer).</text>
</comment>
<evidence type="ECO:0000256" key="7">
    <source>
        <dbReference type="HAMAP-Rule" id="MF_01147"/>
    </source>
</evidence>
<accession>A0A6I1MFT3</accession>
<comment type="similarity">
    <text evidence="1 7">Belongs to the Lgt family.</text>
</comment>
<dbReference type="GO" id="GO:0005886">
    <property type="term" value="C:plasma membrane"/>
    <property type="evidence" value="ECO:0007669"/>
    <property type="project" value="UniProtKB-SubCell"/>
</dbReference>
<keyword evidence="4 7" id="KW-0812">Transmembrane</keyword>
<name>A0A6I1MFT3_9CLOT</name>
<dbReference type="PANTHER" id="PTHR30589">
    <property type="entry name" value="PROLIPOPROTEIN DIACYLGLYCERYL TRANSFERASE"/>
    <property type="match status" value="1"/>
</dbReference>
<dbReference type="Pfam" id="PF01790">
    <property type="entry name" value="LGT"/>
    <property type="match status" value="1"/>
</dbReference>
<dbReference type="InterPro" id="IPR001640">
    <property type="entry name" value="Lgt"/>
</dbReference>
<feature type="transmembrane region" description="Helical" evidence="7">
    <location>
        <begin position="79"/>
        <end position="103"/>
    </location>
</feature>